<dbReference type="InterPro" id="IPR027805">
    <property type="entry name" value="Transposase_HTH_dom"/>
</dbReference>
<evidence type="ECO:0000256" key="3">
    <source>
        <dbReference type="ARBA" id="ARBA00023125"/>
    </source>
</evidence>
<dbReference type="Pfam" id="PF13613">
    <property type="entry name" value="HTH_Tnp_4"/>
    <property type="match status" value="1"/>
</dbReference>
<dbReference type="EMBL" id="LS398550">
    <property type="protein sequence ID" value="SPR06902.1"/>
    <property type="molecule type" value="Genomic_DNA"/>
</dbReference>
<evidence type="ECO:0000313" key="7">
    <source>
        <dbReference type="EMBL" id="SPR06902.1"/>
    </source>
</evidence>
<evidence type="ECO:0000256" key="4">
    <source>
        <dbReference type="ARBA" id="ARBA00023172"/>
    </source>
</evidence>
<evidence type="ECO:0000256" key="2">
    <source>
        <dbReference type="ARBA" id="ARBA00022578"/>
    </source>
</evidence>
<dbReference type="Pfam" id="PF01609">
    <property type="entry name" value="DDE_Tnp_1"/>
    <property type="match status" value="1"/>
</dbReference>
<protein>
    <submittedName>
        <fullName evidence="7">IS5 family transposase ISOt6</fullName>
    </submittedName>
</protein>
<dbReference type="AlphaFoldDB" id="A0A2U3R146"/>
<evidence type="ECO:0000259" key="6">
    <source>
        <dbReference type="Pfam" id="PF13613"/>
    </source>
</evidence>
<keyword evidence="4" id="KW-0233">DNA recombination</keyword>
<dbReference type="InterPro" id="IPR002559">
    <property type="entry name" value="Transposase_11"/>
</dbReference>
<feature type="domain" description="Transposase IS4-like" evidence="5">
    <location>
        <begin position="80"/>
        <end position="229"/>
    </location>
</feature>
<name>A0A2U3R146_ORITS</name>
<keyword evidence="3" id="KW-0238">DNA-binding</keyword>
<dbReference type="NCBIfam" id="NF033581">
    <property type="entry name" value="transpos_IS5_4"/>
    <property type="match status" value="1"/>
</dbReference>
<dbReference type="GO" id="GO:0004803">
    <property type="term" value="F:transposase activity"/>
    <property type="evidence" value="ECO:0007669"/>
    <property type="project" value="InterPro"/>
</dbReference>
<comment type="similarity">
    <text evidence="1">Belongs to the transposase 11 family.</text>
</comment>
<dbReference type="InterPro" id="IPR047959">
    <property type="entry name" value="Transpos_IS5"/>
</dbReference>
<accession>A0A2U3R146</accession>
<reference evidence="8" key="1">
    <citation type="submission" date="2018-03" db="EMBL/GenBank/DDBJ databases">
        <authorList>
            <person name="Batty M. E."/>
            <person name="Batty M E."/>
        </authorList>
    </citation>
    <scope>NUCLEOTIDE SEQUENCE [LARGE SCALE GENOMIC DNA]</scope>
</reference>
<dbReference type="GO" id="GO:0006313">
    <property type="term" value="P:DNA transposition"/>
    <property type="evidence" value="ECO:0007669"/>
    <property type="project" value="InterPro"/>
</dbReference>
<proteinExistence type="inferred from homology"/>
<organism evidence="7 8">
    <name type="scientific">Orientia tsutsugamushi</name>
    <name type="common">Rickettsia tsutsugamushi</name>
    <dbReference type="NCBI Taxonomy" id="784"/>
    <lineage>
        <taxon>Bacteria</taxon>
        <taxon>Pseudomonadati</taxon>
        <taxon>Pseudomonadota</taxon>
        <taxon>Alphaproteobacteria</taxon>
        <taxon>Rickettsiales</taxon>
        <taxon>Rickettsiaceae</taxon>
        <taxon>Rickettsieae</taxon>
        <taxon>Orientia</taxon>
    </lineage>
</organism>
<sequence length="240" mass="28268">MVLRNQKVGVIKNKLNLEEQLLMALEYLRGYRTYFHIGQNYGISESSAYKAVKCVEDTIVKHPNFALPGHKALMKSDMNYEVVLIDATETPIERHKKKQKFYYSGKKKRHTLKTQIVLDKKTHQVICTDFPNGKKHDFRLFKKFEILIHPKVKVTTDTGYQGIQKIHNNFELQKKKSKKNPLTKNDKKNNRRLAGERVVNENVIGMLKRFKIIADKYRNRRKRFGLRFNLISGIYNFDLP</sequence>
<dbReference type="GO" id="GO:0003677">
    <property type="term" value="F:DNA binding"/>
    <property type="evidence" value="ECO:0007669"/>
    <property type="project" value="UniProtKB-KW"/>
</dbReference>
<feature type="domain" description="Transposase Helix-turn-helix" evidence="6">
    <location>
        <begin position="13"/>
        <end position="62"/>
    </location>
</feature>
<keyword evidence="2" id="KW-0815">Transposition</keyword>
<evidence type="ECO:0000259" key="5">
    <source>
        <dbReference type="Pfam" id="PF01609"/>
    </source>
</evidence>
<gene>
    <name evidence="7" type="ORF">KATO_01010</name>
</gene>
<dbReference type="Proteomes" id="UP000244992">
    <property type="component" value="Chromosome I"/>
</dbReference>
<evidence type="ECO:0000313" key="8">
    <source>
        <dbReference type="Proteomes" id="UP000244992"/>
    </source>
</evidence>
<evidence type="ECO:0000256" key="1">
    <source>
        <dbReference type="ARBA" id="ARBA00010075"/>
    </source>
</evidence>